<dbReference type="Gene3D" id="3.30.470.10">
    <property type="match status" value="1"/>
</dbReference>
<name>B1VII8_CORU7</name>
<evidence type="ECO:0000313" key="2">
    <source>
        <dbReference type="EMBL" id="CAQ05572.1"/>
    </source>
</evidence>
<sequence length="329" mass="35717">MDPGFSPAPPRVLPSARRGDSRLLRWLDEKGVAMAIVIDVLGATEPRIWDAEQPFLYADDLAAIRGDGVFETLILREDVVRNMDRHASRFQSSAAMLELPEPDIQRWTAATELAVSEFARVYPEQHEAALRWVYSRGRESGGEPTGWITVTPVGEAQLKARREGVNVMTAERGFSLDISDRSPWALIGAKTLSYAANMAALRAAKKAGFDDVIFFSEEGTVLEGPTSSVIIARDSEGDGKPQLLTPCPHTGILPGTSQAAVFRLAAERGWPVAEAQLTDEDLRTAAGVWLVSSVRIQARVTAIDGQPMPRPAFADELEALIAEAVTAQA</sequence>
<dbReference type="Proteomes" id="UP000001727">
    <property type="component" value="Chromosome"/>
</dbReference>
<dbReference type="Pfam" id="PF01063">
    <property type="entry name" value="Aminotran_4"/>
    <property type="match status" value="1"/>
</dbReference>
<dbReference type="SUPFAM" id="SSF56752">
    <property type="entry name" value="D-aminoacid aminotransferase-like PLP-dependent enzymes"/>
    <property type="match status" value="1"/>
</dbReference>
<protein>
    <submittedName>
        <fullName evidence="2">Putative aminotransferase</fullName>
    </submittedName>
</protein>
<dbReference type="InterPro" id="IPR043132">
    <property type="entry name" value="BCAT-like_C"/>
</dbReference>
<dbReference type="PANTHER" id="PTHR42743">
    <property type="entry name" value="AMINO-ACID AMINOTRANSFERASE"/>
    <property type="match status" value="1"/>
</dbReference>
<keyword evidence="2" id="KW-0808">Transferase</keyword>
<dbReference type="Gene3D" id="3.20.10.10">
    <property type="entry name" value="D-amino Acid Aminotransferase, subunit A, domain 2"/>
    <property type="match status" value="1"/>
</dbReference>
<comment type="similarity">
    <text evidence="1">Belongs to the class-IV pyridoxal-phosphate-dependent aminotransferase family.</text>
</comment>
<dbReference type="InterPro" id="IPR001544">
    <property type="entry name" value="Aminotrans_IV"/>
</dbReference>
<dbReference type="InterPro" id="IPR043131">
    <property type="entry name" value="BCAT-like_N"/>
</dbReference>
<dbReference type="EMBL" id="AM942444">
    <property type="protein sequence ID" value="CAQ05572.1"/>
    <property type="molecule type" value="Genomic_DNA"/>
</dbReference>
<gene>
    <name evidence="2" type="ordered locus">cu1612</name>
</gene>
<dbReference type="HOGENOM" id="CLU_020844_1_0_11"/>
<dbReference type="KEGG" id="cur:cu1612"/>
<proteinExistence type="inferred from homology"/>
<dbReference type="STRING" id="504474.cu1612"/>
<organism evidence="2 3">
    <name type="scientific">Corynebacterium urealyticum (strain ATCC 43042 / DSM 7109)</name>
    <dbReference type="NCBI Taxonomy" id="504474"/>
    <lineage>
        <taxon>Bacteria</taxon>
        <taxon>Bacillati</taxon>
        <taxon>Actinomycetota</taxon>
        <taxon>Actinomycetes</taxon>
        <taxon>Mycobacteriales</taxon>
        <taxon>Corynebacteriaceae</taxon>
        <taxon>Corynebacterium</taxon>
    </lineage>
</organism>
<dbReference type="GO" id="GO:0008483">
    <property type="term" value="F:transaminase activity"/>
    <property type="evidence" value="ECO:0007669"/>
    <property type="project" value="UniProtKB-KW"/>
</dbReference>
<dbReference type="eggNOG" id="COG0115">
    <property type="taxonomic scope" value="Bacteria"/>
</dbReference>
<keyword evidence="3" id="KW-1185">Reference proteome</keyword>
<dbReference type="GO" id="GO:0046394">
    <property type="term" value="P:carboxylic acid biosynthetic process"/>
    <property type="evidence" value="ECO:0007669"/>
    <property type="project" value="UniProtKB-ARBA"/>
</dbReference>
<accession>B1VII8</accession>
<dbReference type="InterPro" id="IPR050571">
    <property type="entry name" value="Class-IV_PLP-Dep_Aminotrnsfr"/>
</dbReference>
<reference evidence="2 3" key="1">
    <citation type="journal article" date="2008" name="J. Biotechnol.">
        <title>The lifestyle of Corynebacterium urealyticum derived from its complete genome sequence established by pyrosequencing.</title>
        <authorList>
            <person name="Tauch A."/>
            <person name="Trost E."/>
            <person name="Tilker A."/>
            <person name="Ludewig U."/>
            <person name="Schneiker S."/>
            <person name="Goesmann A."/>
            <person name="Arnold W."/>
            <person name="Bekel T."/>
            <person name="Brinkrolf K."/>
            <person name="Brune I."/>
            <person name="Goetker S."/>
            <person name="Kalinowski J."/>
            <person name="Kamp P.-B."/>
            <person name="Lobo F.P."/>
            <person name="Viehoever P."/>
            <person name="Weisshaar B."/>
            <person name="Soriano F."/>
            <person name="Droege M."/>
            <person name="Puehler A."/>
        </authorList>
    </citation>
    <scope>NUCLEOTIDE SEQUENCE [LARGE SCALE GENOMIC DNA]</scope>
    <source>
        <strain evidence="3">ATCC 43042 / DSM 7109</strain>
    </source>
</reference>
<dbReference type="NCBIfam" id="NF005887">
    <property type="entry name" value="PRK07849.1-2"/>
    <property type="match status" value="1"/>
</dbReference>
<dbReference type="AlphaFoldDB" id="B1VII8"/>
<dbReference type="GO" id="GO:0005829">
    <property type="term" value="C:cytosol"/>
    <property type="evidence" value="ECO:0007669"/>
    <property type="project" value="TreeGrafter"/>
</dbReference>
<evidence type="ECO:0000313" key="3">
    <source>
        <dbReference type="Proteomes" id="UP000001727"/>
    </source>
</evidence>
<dbReference type="NCBIfam" id="NF005886">
    <property type="entry name" value="PRK07849.1-1"/>
    <property type="match status" value="1"/>
</dbReference>
<keyword evidence="2" id="KW-0032">Aminotransferase</keyword>
<dbReference type="PANTHER" id="PTHR42743:SF11">
    <property type="entry name" value="AMINODEOXYCHORISMATE LYASE"/>
    <property type="match status" value="1"/>
</dbReference>
<evidence type="ECO:0000256" key="1">
    <source>
        <dbReference type="ARBA" id="ARBA00009320"/>
    </source>
</evidence>
<dbReference type="InterPro" id="IPR036038">
    <property type="entry name" value="Aminotransferase-like"/>
</dbReference>